<evidence type="ECO:0000256" key="3">
    <source>
        <dbReference type="ARBA" id="ARBA00034247"/>
    </source>
</evidence>
<keyword evidence="7" id="KW-1185">Reference proteome</keyword>
<dbReference type="AlphaFoldDB" id="F5Z6R5"/>
<dbReference type="GO" id="GO:1902201">
    <property type="term" value="P:negative regulation of bacterial-type flagellum-dependent cell motility"/>
    <property type="evidence" value="ECO:0007669"/>
    <property type="project" value="TreeGrafter"/>
</dbReference>
<accession>F5Z6R5</accession>
<dbReference type="InterPro" id="IPR029787">
    <property type="entry name" value="Nucleotide_cyclase"/>
</dbReference>
<dbReference type="KEGG" id="alt:ambt_20435"/>
<keyword evidence="4" id="KW-0472">Membrane</keyword>
<feature type="transmembrane region" description="Helical" evidence="4">
    <location>
        <begin position="15"/>
        <end position="36"/>
    </location>
</feature>
<dbReference type="SUPFAM" id="SSF55073">
    <property type="entry name" value="Nucleotide cyclase"/>
    <property type="match status" value="1"/>
</dbReference>
<evidence type="ECO:0000256" key="1">
    <source>
        <dbReference type="ARBA" id="ARBA00001946"/>
    </source>
</evidence>
<feature type="transmembrane region" description="Helical" evidence="4">
    <location>
        <begin position="48"/>
        <end position="68"/>
    </location>
</feature>
<dbReference type="GO" id="GO:0005886">
    <property type="term" value="C:plasma membrane"/>
    <property type="evidence" value="ECO:0007669"/>
    <property type="project" value="TreeGrafter"/>
</dbReference>
<dbReference type="GO" id="GO:0043709">
    <property type="term" value="P:cell adhesion involved in single-species biofilm formation"/>
    <property type="evidence" value="ECO:0007669"/>
    <property type="project" value="TreeGrafter"/>
</dbReference>
<comment type="cofactor">
    <cofactor evidence="1">
        <name>Mg(2+)</name>
        <dbReference type="ChEBI" id="CHEBI:18420"/>
    </cofactor>
</comment>
<dbReference type="CDD" id="cd01949">
    <property type="entry name" value="GGDEF"/>
    <property type="match status" value="1"/>
</dbReference>
<feature type="domain" description="GGDEF" evidence="5">
    <location>
        <begin position="218"/>
        <end position="355"/>
    </location>
</feature>
<evidence type="ECO:0000256" key="4">
    <source>
        <dbReference type="SAM" id="Phobius"/>
    </source>
</evidence>
<organism evidence="6 7">
    <name type="scientific">Alteromonas naphthalenivorans</name>
    <dbReference type="NCBI Taxonomy" id="715451"/>
    <lineage>
        <taxon>Bacteria</taxon>
        <taxon>Pseudomonadati</taxon>
        <taxon>Pseudomonadota</taxon>
        <taxon>Gammaproteobacteria</taxon>
        <taxon>Alteromonadales</taxon>
        <taxon>Alteromonadaceae</taxon>
        <taxon>Alteromonas/Salinimonas group</taxon>
        <taxon>Alteromonas</taxon>
    </lineage>
</organism>
<dbReference type="InterPro" id="IPR043128">
    <property type="entry name" value="Rev_trsase/Diguanyl_cyclase"/>
</dbReference>
<dbReference type="HOGENOM" id="CLU_000445_11_2_6"/>
<feature type="transmembrane region" description="Helical" evidence="4">
    <location>
        <begin position="151"/>
        <end position="168"/>
    </location>
</feature>
<keyword evidence="4" id="KW-0812">Transmembrane</keyword>
<reference evidence="6 7" key="1">
    <citation type="journal article" date="2011" name="J. Bacteriol.">
        <title>Complete genome sequence of the polycyclic aromatic hydrocarbon-degrading bacterium Alteromonas sp. strain SN2.</title>
        <authorList>
            <person name="Jin H.M."/>
            <person name="Jeong H."/>
            <person name="Moon E.J."/>
            <person name="Math R.K."/>
            <person name="Lee K."/>
            <person name="Kim H.J."/>
            <person name="Jeon C.O."/>
            <person name="Oh T.K."/>
            <person name="Kim J.F."/>
        </authorList>
    </citation>
    <scope>NUCLEOTIDE SEQUENCE [LARGE SCALE GENOMIC DNA]</scope>
    <source>
        <strain evidence="7">JCM 17741 / KACC 18427 / KCTC 11700BP / SN2</strain>
    </source>
</reference>
<gene>
    <name evidence="6" type="ordered locus">ambt_20435</name>
</gene>
<dbReference type="SMART" id="SM00267">
    <property type="entry name" value="GGDEF"/>
    <property type="match status" value="1"/>
</dbReference>
<feature type="transmembrane region" description="Helical" evidence="4">
    <location>
        <begin position="124"/>
        <end position="145"/>
    </location>
</feature>
<dbReference type="PROSITE" id="PS50887">
    <property type="entry name" value="GGDEF"/>
    <property type="match status" value="1"/>
</dbReference>
<feature type="transmembrane region" description="Helical" evidence="4">
    <location>
        <begin position="100"/>
        <end position="117"/>
    </location>
</feature>
<dbReference type="NCBIfam" id="TIGR00254">
    <property type="entry name" value="GGDEF"/>
    <property type="match status" value="1"/>
</dbReference>
<dbReference type="RefSeq" id="WP_013786488.1">
    <property type="nucleotide sequence ID" value="NC_015554.1"/>
</dbReference>
<dbReference type="GO" id="GO:0052621">
    <property type="term" value="F:diguanylate cyclase activity"/>
    <property type="evidence" value="ECO:0007669"/>
    <property type="project" value="UniProtKB-EC"/>
</dbReference>
<dbReference type="FunFam" id="3.30.70.270:FF:000001">
    <property type="entry name" value="Diguanylate cyclase domain protein"/>
    <property type="match status" value="1"/>
</dbReference>
<dbReference type="InterPro" id="IPR000160">
    <property type="entry name" value="GGDEF_dom"/>
</dbReference>
<dbReference type="EC" id="2.7.7.65" evidence="2"/>
<dbReference type="EMBL" id="CP002339">
    <property type="protein sequence ID" value="AEF05578.1"/>
    <property type="molecule type" value="Genomic_DNA"/>
</dbReference>
<proteinExistence type="predicted"/>
<dbReference type="Proteomes" id="UP000000683">
    <property type="component" value="Chromosome"/>
</dbReference>
<keyword evidence="4" id="KW-1133">Transmembrane helix</keyword>
<evidence type="ECO:0000313" key="7">
    <source>
        <dbReference type="Proteomes" id="UP000000683"/>
    </source>
</evidence>
<protein>
    <recommendedName>
        <fullName evidence="2">diguanylate cyclase</fullName>
        <ecNumber evidence="2">2.7.7.65</ecNumber>
    </recommendedName>
</protein>
<feature type="transmembrane region" description="Helical" evidence="4">
    <location>
        <begin position="75"/>
        <end position="94"/>
    </location>
</feature>
<comment type="catalytic activity">
    <reaction evidence="3">
        <text>2 GTP = 3',3'-c-di-GMP + 2 diphosphate</text>
        <dbReference type="Rhea" id="RHEA:24898"/>
        <dbReference type="ChEBI" id="CHEBI:33019"/>
        <dbReference type="ChEBI" id="CHEBI:37565"/>
        <dbReference type="ChEBI" id="CHEBI:58805"/>
        <dbReference type="EC" id="2.7.7.65"/>
    </reaction>
</comment>
<dbReference type="Gene3D" id="3.30.70.270">
    <property type="match status" value="1"/>
</dbReference>
<dbReference type="InterPro" id="IPR050469">
    <property type="entry name" value="Diguanylate_Cyclase"/>
</dbReference>
<evidence type="ECO:0000259" key="5">
    <source>
        <dbReference type="PROSITE" id="PS50887"/>
    </source>
</evidence>
<dbReference type="eggNOG" id="COG3706">
    <property type="taxonomic scope" value="Bacteria"/>
</dbReference>
<sequence>MEVVRKHKEILRLRVALIIGALLLASFILADMVLLPSPLYEFYLQNRLLYQIPVIFAVIALSFSRFFYAARSWIFAGLMVMLTFANYVLIYQSWRVYEFAFPYEGTILYAFYCVFALGVTYKLALAASAISIVGFIGLMAIAPVYGDRVMISTSFVVGSLFICAYAKYRLDRIVILLKSTNKKLNTLSREDPLTNLLNRRALMKEGERLLSLSKRQNLSFAVFMLDLDDFKKYNDAFGHQQGDDAIVAQADVMRAVFQRQTDILGRYGGEEFMVIVSGVSARQVEQSCQQILDTWDEKALPHAPNASAKTVSCSIGAVVVNNVKKQTLEGLINQADNELYQAKAAGKGTYLLSTLSEINVDS</sequence>
<dbReference type="Pfam" id="PF00990">
    <property type="entry name" value="GGDEF"/>
    <property type="match status" value="1"/>
</dbReference>
<evidence type="ECO:0000256" key="2">
    <source>
        <dbReference type="ARBA" id="ARBA00012528"/>
    </source>
</evidence>
<name>F5Z6R5_ALTNA</name>
<dbReference type="PANTHER" id="PTHR45138">
    <property type="entry name" value="REGULATORY COMPONENTS OF SENSORY TRANSDUCTION SYSTEM"/>
    <property type="match status" value="1"/>
</dbReference>
<dbReference type="PANTHER" id="PTHR45138:SF9">
    <property type="entry name" value="DIGUANYLATE CYCLASE DGCM-RELATED"/>
    <property type="match status" value="1"/>
</dbReference>
<evidence type="ECO:0000313" key="6">
    <source>
        <dbReference type="EMBL" id="AEF05578.1"/>
    </source>
</evidence>